<dbReference type="InterPro" id="IPR022812">
    <property type="entry name" value="Dynamin"/>
</dbReference>
<accession>A0ABR1XLA3</accession>
<dbReference type="Pfam" id="PF01031">
    <property type="entry name" value="Dynamin_M"/>
    <property type="match status" value="1"/>
</dbReference>
<dbReference type="InterPro" id="IPR027417">
    <property type="entry name" value="P-loop_NTPase"/>
</dbReference>
<keyword evidence="1" id="KW-0547">Nucleotide-binding</keyword>
<dbReference type="PROSITE" id="PS51388">
    <property type="entry name" value="GED"/>
    <property type="match status" value="1"/>
</dbReference>
<dbReference type="Gene3D" id="3.40.50.300">
    <property type="entry name" value="P-loop containing nucleotide triphosphate hydrolases"/>
    <property type="match status" value="1"/>
</dbReference>
<dbReference type="SMART" id="SM00053">
    <property type="entry name" value="DYNc"/>
    <property type="match status" value="1"/>
</dbReference>
<dbReference type="PROSITE" id="PS51718">
    <property type="entry name" value="G_DYNAMIN_2"/>
    <property type="match status" value="1"/>
</dbReference>
<gene>
    <name evidence="5" type="ORF">IWX90DRAFT_390595</name>
</gene>
<dbReference type="PANTHER" id="PTHR11566">
    <property type="entry name" value="DYNAMIN"/>
    <property type="match status" value="1"/>
</dbReference>
<keyword evidence="5" id="KW-0378">Hydrolase</keyword>
<dbReference type="PANTHER" id="PTHR11566:SF215">
    <property type="entry name" value="DYNAMIN GTPASE"/>
    <property type="match status" value="1"/>
</dbReference>
<dbReference type="InterPro" id="IPR020850">
    <property type="entry name" value="GED_dom"/>
</dbReference>
<evidence type="ECO:0000256" key="2">
    <source>
        <dbReference type="ARBA" id="ARBA00023134"/>
    </source>
</evidence>
<protein>
    <submittedName>
        <fullName evidence="5">P-loop containing nucleoside triphosphate hydrolase protein</fullName>
    </submittedName>
</protein>
<dbReference type="Pfam" id="PF00350">
    <property type="entry name" value="Dynamin_N"/>
    <property type="match status" value="1"/>
</dbReference>
<evidence type="ECO:0000259" key="4">
    <source>
        <dbReference type="PROSITE" id="PS51718"/>
    </source>
</evidence>
<dbReference type="InterPro" id="IPR030381">
    <property type="entry name" value="G_DYNAMIN_dom"/>
</dbReference>
<evidence type="ECO:0000259" key="3">
    <source>
        <dbReference type="PROSITE" id="PS51388"/>
    </source>
</evidence>
<dbReference type="Proteomes" id="UP001456524">
    <property type="component" value="Unassembled WGS sequence"/>
</dbReference>
<sequence length="746" mass="83235">MRKAGSLANPAILDKVDKLFACGIGEYIDLPQIVVIGDQSSGKSSVLESLTNLPFPKDSGLCTRFATKITFRRDAVQSISVEIVPGKNSDPEHAEKLRSWKKDIEKLDQTTFESIMREVHMQMGLSQDSGTKLEGGKKIFTDDVLSIHVVGPEEEHFSVIDVPGIFKNPQPPVTELDMKMVEQMVLGHMKNSRSVMLAVVPANVDIATQSILQSAKAVDPQGHRTLGVLTKPDLVDKGAESSVIDLVEGRKHKLSLGWSILKNPGQAQSRDPSTDRKKLEEEFFTSTAPWNKIPKYKVGVDALRMRLQEILEAHIRREFPKVKLEFQKRHRDCKAKLDALGPRRTTAEEQRAFLIDMATKFQSVAQAAINATYNGDDLFNLYPNLKLATTVRNRKDAFSENFGAYGHTYSFNMDPADAKDDEDASTATAHAFDDEDNNLFFFPTTNPQPASSKKPKLCFTRHHEAPDEIEDLLHASQELGEPKHMGMAKWIKGIYKSSRGFEMGTFNPSILATTMKAQSENWTALVLGYISDIIAATHDFVKTLLTVVCPDARLRDNLFAALMDPLAERYEKALQQGEFILEVERAGIPETCNHYFNENLEKRRGERMRLAVADKAFQMNPQRGGFGSSSGSGEKVVRLDDLGKSHPMSNTEHIVQDLHDILAAYYKVALKRVVDIVSMQAASYYLVLGPNTPLTLFSPALVGRLTDSELEEIAGEDPSQKRKREELQKEFNGLEKGKKILSQTVS</sequence>
<reference evidence="5 6" key="1">
    <citation type="journal article" date="2022" name="G3 (Bethesda)">
        <title>Enemy or ally: a genomic approach to elucidate the lifestyle of Phyllosticta citrichinaensis.</title>
        <authorList>
            <person name="Buijs V.A."/>
            <person name="Groenewald J.Z."/>
            <person name="Haridas S."/>
            <person name="LaButti K.M."/>
            <person name="Lipzen A."/>
            <person name="Martin F.M."/>
            <person name="Barry K."/>
            <person name="Grigoriev I.V."/>
            <person name="Crous P.W."/>
            <person name="Seidl M.F."/>
        </authorList>
    </citation>
    <scope>NUCLEOTIDE SEQUENCE [LARGE SCALE GENOMIC DNA]</scope>
    <source>
        <strain evidence="5 6">CBS 129764</strain>
    </source>
</reference>
<dbReference type="EMBL" id="JBBWUH010000008">
    <property type="protein sequence ID" value="KAK8159573.1"/>
    <property type="molecule type" value="Genomic_DNA"/>
</dbReference>
<proteinExistence type="predicted"/>
<feature type="domain" description="GED" evidence="3">
    <location>
        <begin position="655"/>
        <end position="746"/>
    </location>
</feature>
<name>A0ABR1XLA3_9PEZI</name>
<feature type="domain" description="Dynamin-type G" evidence="4">
    <location>
        <begin position="27"/>
        <end position="320"/>
    </location>
</feature>
<dbReference type="GO" id="GO:0016787">
    <property type="term" value="F:hydrolase activity"/>
    <property type="evidence" value="ECO:0007669"/>
    <property type="project" value="UniProtKB-KW"/>
</dbReference>
<keyword evidence="2" id="KW-0342">GTP-binding</keyword>
<evidence type="ECO:0000313" key="6">
    <source>
        <dbReference type="Proteomes" id="UP001456524"/>
    </source>
</evidence>
<comment type="caution">
    <text evidence="5">The sequence shown here is derived from an EMBL/GenBank/DDBJ whole genome shotgun (WGS) entry which is preliminary data.</text>
</comment>
<dbReference type="InterPro" id="IPR045063">
    <property type="entry name" value="Dynamin_N"/>
</dbReference>
<dbReference type="InterPro" id="IPR000375">
    <property type="entry name" value="Dynamin_stalk"/>
</dbReference>
<organism evidence="5 6">
    <name type="scientific">Phyllosticta citrichinensis</name>
    <dbReference type="NCBI Taxonomy" id="1130410"/>
    <lineage>
        <taxon>Eukaryota</taxon>
        <taxon>Fungi</taxon>
        <taxon>Dikarya</taxon>
        <taxon>Ascomycota</taxon>
        <taxon>Pezizomycotina</taxon>
        <taxon>Dothideomycetes</taxon>
        <taxon>Dothideomycetes incertae sedis</taxon>
        <taxon>Botryosphaeriales</taxon>
        <taxon>Phyllostictaceae</taxon>
        <taxon>Phyllosticta</taxon>
    </lineage>
</organism>
<evidence type="ECO:0000256" key="1">
    <source>
        <dbReference type="ARBA" id="ARBA00022741"/>
    </source>
</evidence>
<dbReference type="CDD" id="cd08771">
    <property type="entry name" value="DLP_1"/>
    <property type="match status" value="1"/>
</dbReference>
<dbReference type="PRINTS" id="PR00195">
    <property type="entry name" value="DYNAMIN"/>
</dbReference>
<dbReference type="InterPro" id="IPR001401">
    <property type="entry name" value="Dynamin_GTPase"/>
</dbReference>
<dbReference type="SUPFAM" id="SSF52540">
    <property type="entry name" value="P-loop containing nucleoside triphosphate hydrolases"/>
    <property type="match status" value="1"/>
</dbReference>
<evidence type="ECO:0000313" key="5">
    <source>
        <dbReference type="EMBL" id="KAK8159573.1"/>
    </source>
</evidence>
<keyword evidence="6" id="KW-1185">Reference proteome</keyword>